<evidence type="ECO:0000313" key="2">
    <source>
        <dbReference type="EMBL" id="CAF3893343.1"/>
    </source>
</evidence>
<organism evidence="1 3">
    <name type="scientific">Rotaria sordida</name>
    <dbReference type="NCBI Taxonomy" id="392033"/>
    <lineage>
        <taxon>Eukaryota</taxon>
        <taxon>Metazoa</taxon>
        <taxon>Spiralia</taxon>
        <taxon>Gnathifera</taxon>
        <taxon>Rotifera</taxon>
        <taxon>Eurotatoria</taxon>
        <taxon>Bdelloidea</taxon>
        <taxon>Philodinida</taxon>
        <taxon>Philodinidae</taxon>
        <taxon>Rotaria</taxon>
    </lineage>
</organism>
<gene>
    <name evidence="2" type="ORF">OTI717_LOCUS23393</name>
    <name evidence="1" type="ORF">RFH988_LOCUS31969</name>
</gene>
<dbReference type="Proteomes" id="UP000663882">
    <property type="component" value="Unassembled WGS sequence"/>
</dbReference>
<proteinExistence type="predicted"/>
<evidence type="ECO:0000313" key="3">
    <source>
        <dbReference type="Proteomes" id="UP000663882"/>
    </source>
</evidence>
<dbReference type="AlphaFoldDB" id="A0A815GXF0"/>
<accession>A0A815GXF0</accession>
<reference evidence="1" key="1">
    <citation type="submission" date="2021-02" db="EMBL/GenBank/DDBJ databases">
        <authorList>
            <person name="Nowell W R."/>
        </authorList>
    </citation>
    <scope>NUCLEOTIDE SEQUENCE</scope>
</reference>
<dbReference type="Proteomes" id="UP000663823">
    <property type="component" value="Unassembled WGS sequence"/>
</dbReference>
<comment type="caution">
    <text evidence="1">The sequence shown here is derived from an EMBL/GenBank/DDBJ whole genome shotgun (WGS) entry which is preliminary data.</text>
</comment>
<name>A0A815GXF0_9BILA</name>
<sequence length="176" mass="20578">MLKVEYLNKPMITQIDAKQHLHDIRYRRQNQLAILTNECHQLCILHRRCFDNQLNSSSSSIEKPFISKPLKNESIFICISQTESDYELLILKSESSYIFIENQLPNVSSIDKRTNKIYEKLPDYTQISPIIEYSIEKFPLISTLNRSINQNKLQSKLSSIIYPSSDYFSTQTLPLI</sequence>
<dbReference type="EMBL" id="CAJNOO010003575">
    <property type="protein sequence ID" value="CAF1344619.1"/>
    <property type="molecule type" value="Genomic_DNA"/>
</dbReference>
<dbReference type="EMBL" id="CAJOAX010004171">
    <property type="protein sequence ID" value="CAF3893343.1"/>
    <property type="molecule type" value="Genomic_DNA"/>
</dbReference>
<evidence type="ECO:0000313" key="1">
    <source>
        <dbReference type="EMBL" id="CAF1344619.1"/>
    </source>
</evidence>
<dbReference type="OrthoDB" id="9997746at2759"/>
<protein>
    <submittedName>
        <fullName evidence="1">Uncharacterized protein</fullName>
    </submittedName>
</protein>